<dbReference type="PANTHER" id="PTHR12390">
    <property type="entry name" value="UROPORPHYRINOGEN III SYNTHASE"/>
    <property type="match status" value="1"/>
</dbReference>
<reference evidence="2 3" key="1">
    <citation type="submission" date="2017-04" db="EMBL/GenBank/DDBJ databases">
        <authorList>
            <person name="Afonso C.L."/>
            <person name="Miller P.J."/>
            <person name="Scott M.A."/>
            <person name="Spackman E."/>
            <person name="Goraichik I."/>
            <person name="Dimitrov K.M."/>
            <person name="Suarez D.L."/>
            <person name="Swayne D.E."/>
        </authorList>
    </citation>
    <scope>NUCLEOTIDE SEQUENCE [LARGE SCALE GENOMIC DNA]</scope>
    <source>
        <strain evidence="2 3">CGMCC 1.12708</strain>
    </source>
</reference>
<gene>
    <name evidence="2" type="ORF">SAMN06296427_103186</name>
</gene>
<protein>
    <submittedName>
        <fullName evidence="2">Uroporphyrinogen-III synthase</fullName>
    </submittedName>
</protein>
<feature type="domain" description="Tetrapyrrole biosynthesis uroporphyrinogen III synthase" evidence="1">
    <location>
        <begin position="28"/>
        <end position="213"/>
    </location>
</feature>
<dbReference type="InterPro" id="IPR039793">
    <property type="entry name" value="UROS/Hem4"/>
</dbReference>
<proteinExistence type="predicted"/>
<dbReference type="PANTHER" id="PTHR12390:SF0">
    <property type="entry name" value="UROPORPHYRINOGEN-III SYNTHASE"/>
    <property type="match status" value="1"/>
</dbReference>
<dbReference type="Gene3D" id="3.40.50.10090">
    <property type="match status" value="2"/>
</dbReference>
<dbReference type="GO" id="GO:0004852">
    <property type="term" value="F:uroporphyrinogen-III synthase activity"/>
    <property type="evidence" value="ECO:0007669"/>
    <property type="project" value="InterPro"/>
</dbReference>
<dbReference type="STRING" id="1434700.SAMN06296427_103186"/>
<dbReference type="InterPro" id="IPR003754">
    <property type="entry name" value="4pyrrol_synth_uPrphyn_synth"/>
</dbReference>
<sequence length="224" mass="26025">MKKILFTKEISSDFLKQNLSQEMDFDVVNFLEIKINPEEKIIPFLNKSIENYLLTSQNSVKAIKDLDLKGNFYVVGQKTAEKLIQNNFKVEVVKNYASELAEFILENKTSKEWIFFCGNNRRDELFEKLIPNGHSIKEIQCYESHPNPHDLDDNNYDGIAFFSPLGVKSYLENNKILPETIIFSIGKTTSQEVRIHTKNKIINAKIPTLESVIETINNYYYVEK</sequence>
<dbReference type="CDD" id="cd06578">
    <property type="entry name" value="HemD"/>
    <property type="match status" value="1"/>
</dbReference>
<dbReference type="OrthoDB" id="1523900at2"/>
<dbReference type="AlphaFoldDB" id="A0A1W1ZSU0"/>
<evidence type="ECO:0000259" key="1">
    <source>
        <dbReference type="Pfam" id="PF02602"/>
    </source>
</evidence>
<dbReference type="InterPro" id="IPR036108">
    <property type="entry name" value="4pyrrol_syn_uPrphyn_synt_sf"/>
</dbReference>
<dbReference type="SUPFAM" id="SSF69618">
    <property type="entry name" value="HemD-like"/>
    <property type="match status" value="1"/>
</dbReference>
<evidence type="ECO:0000313" key="2">
    <source>
        <dbReference type="EMBL" id="SMC51148.1"/>
    </source>
</evidence>
<evidence type="ECO:0000313" key="3">
    <source>
        <dbReference type="Proteomes" id="UP000192393"/>
    </source>
</evidence>
<name>A0A1W1ZSU0_9FLAO</name>
<dbReference type="Proteomes" id="UP000192393">
    <property type="component" value="Unassembled WGS sequence"/>
</dbReference>
<dbReference type="GO" id="GO:0005829">
    <property type="term" value="C:cytosol"/>
    <property type="evidence" value="ECO:0007669"/>
    <property type="project" value="TreeGrafter"/>
</dbReference>
<accession>A0A1W1ZSU0</accession>
<dbReference type="Pfam" id="PF02602">
    <property type="entry name" value="HEM4"/>
    <property type="match status" value="1"/>
</dbReference>
<keyword evidence="3" id="KW-1185">Reference proteome</keyword>
<organism evidence="2 3">
    <name type="scientific">Moheibacter sediminis</name>
    <dbReference type="NCBI Taxonomy" id="1434700"/>
    <lineage>
        <taxon>Bacteria</taxon>
        <taxon>Pseudomonadati</taxon>
        <taxon>Bacteroidota</taxon>
        <taxon>Flavobacteriia</taxon>
        <taxon>Flavobacteriales</taxon>
        <taxon>Weeksellaceae</taxon>
        <taxon>Moheibacter</taxon>
    </lineage>
</organism>
<dbReference type="EMBL" id="FWXS01000003">
    <property type="protein sequence ID" value="SMC51148.1"/>
    <property type="molecule type" value="Genomic_DNA"/>
</dbReference>
<dbReference type="GO" id="GO:0006780">
    <property type="term" value="P:uroporphyrinogen III biosynthetic process"/>
    <property type="evidence" value="ECO:0007669"/>
    <property type="project" value="InterPro"/>
</dbReference>
<dbReference type="RefSeq" id="WP_084016771.1">
    <property type="nucleotide sequence ID" value="NZ_FWXS01000003.1"/>
</dbReference>